<name>A0ABY7QM86_9FLAO</name>
<evidence type="ECO:0000313" key="2">
    <source>
        <dbReference type="Proteomes" id="UP001210978"/>
    </source>
</evidence>
<dbReference type="RefSeq" id="WP_271148431.1">
    <property type="nucleotide sequence ID" value="NZ_CP115859.1"/>
</dbReference>
<dbReference type="EMBL" id="CP115859">
    <property type="protein sequence ID" value="WBV60087.1"/>
    <property type="molecule type" value="Genomic_DNA"/>
</dbReference>
<sequence length="113" mass="13504">MSNKFLNTPKFSLWLEFEEVEPESWDIYNDYCNIHINFEDGKQYGLNIWTFDYFKTIIEDNLNKEKTLKNNDLYILPPDLFVKQLTRDCIEATIKDLLQYGDLEQVLNNNIIA</sequence>
<protein>
    <submittedName>
        <fullName evidence="1">Uncharacterized protein</fullName>
    </submittedName>
</protein>
<accession>A0ABY7QM86</accession>
<reference evidence="1 2" key="1">
    <citation type="submission" date="2023-01" db="EMBL/GenBank/DDBJ databases">
        <title>Complete genome of Chryseobacterium camelliae VAN22-5A.</title>
        <authorList>
            <person name="Zong G."/>
            <person name="Cao G."/>
        </authorList>
    </citation>
    <scope>NUCLEOTIDE SEQUENCE [LARGE SCALE GENOMIC DNA]</scope>
    <source>
        <strain evidence="1 2">VAN22-5A</strain>
    </source>
</reference>
<gene>
    <name evidence="1" type="ORF">PFY12_13705</name>
</gene>
<dbReference type="Proteomes" id="UP001210978">
    <property type="component" value="Chromosome"/>
</dbReference>
<keyword evidence="2" id="KW-1185">Reference proteome</keyword>
<organism evidence="1 2">
    <name type="scientific">Chryseobacterium camelliae</name>
    <dbReference type="NCBI Taxonomy" id="1265445"/>
    <lineage>
        <taxon>Bacteria</taxon>
        <taxon>Pseudomonadati</taxon>
        <taxon>Bacteroidota</taxon>
        <taxon>Flavobacteriia</taxon>
        <taxon>Flavobacteriales</taxon>
        <taxon>Weeksellaceae</taxon>
        <taxon>Chryseobacterium group</taxon>
        <taxon>Chryseobacterium</taxon>
    </lineage>
</organism>
<evidence type="ECO:0000313" key="1">
    <source>
        <dbReference type="EMBL" id="WBV60087.1"/>
    </source>
</evidence>
<proteinExistence type="predicted"/>